<comment type="subcellular location">
    <subcellularLocation>
        <location evidence="1">Cell outer membrane</location>
        <topology evidence="1">Lipid-anchor</topology>
    </subcellularLocation>
</comment>
<keyword evidence="7" id="KW-0653">Protein transport</keyword>
<dbReference type="GO" id="GO:0015031">
    <property type="term" value="P:protein transport"/>
    <property type="evidence" value="ECO:0007669"/>
    <property type="project" value="UniProtKB-KW"/>
</dbReference>
<dbReference type="Proteomes" id="UP000288178">
    <property type="component" value="Unassembled WGS sequence"/>
</dbReference>
<dbReference type="Pfam" id="PF03550">
    <property type="entry name" value="LolB"/>
    <property type="match status" value="1"/>
</dbReference>
<evidence type="ECO:0000256" key="7">
    <source>
        <dbReference type="ARBA" id="ARBA00022927"/>
    </source>
</evidence>
<reference evidence="14 15" key="1">
    <citation type="submission" date="2019-01" db="EMBL/GenBank/DDBJ databases">
        <authorList>
            <person name="Chen W.-M."/>
        </authorList>
    </citation>
    <scope>NUCLEOTIDE SEQUENCE [LARGE SCALE GENOMIC DNA]</scope>
    <source>
        <strain evidence="14 15">ICH-3</strain>
    </source>
</reference>
<dbReference type="GO" id="GO:0009279">
    <property type="term" value="C:cell outer membrane"/>
    <property type="evidence" value="ECO:0007669"/>
    <property type="project" value="UniProtKB-SubCell"/>
</dbReference>
<keyword evidence="12 14" id="KW-0449">Lipoprotein</keyword>
<evidence type="ECO:0000256" key="1">
    <source>
        <dbReference type="ARBA" id="ARBA00004459"/>
    </source>
</evidence>
<keyword evidence="5" id="KW-0813">Transport</keyword>
<evidence type="ECO:0000256" key="11">
    <source>
        <dbReference type="ARBA" id="ARBA00023237"/>
    </source>
</evidence>
<sequence>MRLLPLAGAGLAALLSACASLPEAPPALSGRLVVSVAASAEGPAKGFNAAFDLLGDAQRGRLDLSTPLGPRLGTASWAPGEAVLDDGRTTRRYPDLGSLAQDLLGERMPLQALPDWLRGRPWPGAAHTVTADGFDQLGWTLDTSRLADGLLLASRAAAPAMTLRVRLTGGAS</sequence>
<dbReference type="EMBL" id="SACT01000001">
    <property type="protein sequence ID" value="RVT53542.1"/>
    <property type="molecule type" value="Genomic_DNA"/>
</dbReference>
<feature type="chain" id="PRO_5018713803" description="Outer-membrane lipoprotein LolB" evidence="13">
    <location>
        <begin position="20"/>
        <end position="172"/>
    </location>
</feature>
<keyword evidence="11" id="KW-0998">Cell outer membrane</keyword>
<evidence type="ECO:0000313" key="14">
    <source>
        <dbReference type="EMBL" id="RVT53542.1"/>
    </source>
</evidence>
<comment type="subunit">
    <text evidence="3">Monomer.</text>
</comment>
<dbReference type="InterPro" id="IPR029046">
    <property type="entry name" value="LolA/LolB/LppX"/>
</dbReference>
<evidence type="ECO:0000256" key="2">
    <source>
        <dbReference type="ARBA" id="ARBA00009696"/>
    </source>
</evidence>
<evidence type="ECO:0000313" key="15">
    <source>
        <dbReference type="Proteomes" id="UP000288178"/>
    </source>
</evidence>
<dbReference type="InterPro" id="IPR004565">
    <property type="entry name" value="OM_lipoprot_LolB"/>
</dbReference>
<organism evidence="14 15">
    <name type="scientific">Rubrivivax albus</name>
    <dbReference type="NCBI Taxonomy" id="2499835"/>
    <lineage>
        <taxon>Bacteria</taxon>
        <taxon>Pseudomonadati</taxon>
        <taxon>Pseudomonadota</taxon>
        <taxon>Betaproteobacteria</taxon>
        <taxon>Burkholderiales</taxon>
        <taxon>Sphaerotilaceae</taxon>
        <taxon>Rubrivivax</taxon>
    </lineage>
</organism>
<evidence type="ECO:0000256" key="13">
    <source>
        <dbReference type="SAM" id="SignalP"/>
    </source>
</evidence>
<dbReference type="PROSITE" id="PS51257">
    <property type="entry name" value="PROKAR_LIPOPROTEIN"/>
    <property type="match status" value="1"/>
</dbReference>
<comment type="similarity">
    <text evidence="2">Belongs to the LolB family.</text>
</comment>
<evidence type="ECO:0000256" key="3">
    <source>
        <dbReference type="ARBA" id="ARBA00011245"/>
    </source>
</evidence>
<evidence type="ECO:0000256" key="4">
    <source>
        <dbReference type="ARBA" id="ARBA00016202"/>
    </source>
</evidence>
<keyword evidence="6 13" id="KW-0732">Signal</keyword>
<accession>A0A3S2TPC0</accession>
<dbReference type="AlphaFoldDB" id="A0A3S2TPC0"/>
<name>A0A3S2TPC0_9BURK</name>
<dbReference type="Gene3D" id="2.50.20.10">
    <property type="entry name" value="Lipoprotein localisation LolA/LolB/LppX"/>
    <property type="match status" value="1"/>
</dbReference>
<dbReference type="SUPFAM" id="SSF89392">
    <property type="entry name" value="Prokaryotic lipoproteins and lipoprotein localization factors"/>
    <property type="match status" value="1"/>
</dbReference>
<dbReference type="RefSeq" id="WP_128194796.1">
    <property type="nucleotide sequence ID" value="NZ_SACT01000001.1"/>
</dbReference>
<gene>
    <name evidence="14" type="ORF">ENE75_01165</name>
</gene>
<proteinExistence type="inferred from homology"/>
<evidence type="ECO:0000256" key="6">
    <source>
        <dbReference type="ARBA" id="ARBA00022729"/>
    </source>
</evidence>
<evidence type="ECO:0000256" key="9">
    <source>
        <dbReference type="ARBA" id="ARBA00023139"/>
    </source>
</evidence>
<keyword evidence="10" id="KW-0143">Chaperone</keyword>
<evidence type="ECO:0000256" key="8">
    <source>
        <dbReference type="ARBA" id="ARBA00023136"/>
    </source>
</evidence>
<evidence type="ECO:0000256" key="10">
    <source>
        <dbReference type="ARBA" id="ARBA00023186"/>
    </source>
</evidence>
<comment type="caution">
    <text evidence="14">The sequence shown here is derived from an EMBL/GenBank/DDBJ whole genome shotgun (WGS) entry which is preliminary data.</text>
</comment>
<dbReference type="OrthoDB" id="5296388at2"/>
<evidence type="ECO:0000256" key="12">
    <source>
        <dbReference type="ARBA" id="ARBA00023288"/>
    </source>
</evidence>
<keyword evidence="9" id="KW-0564">Palmitate</keyword>
<keyword evidence="15" id="KW-1185">Reference proteome</keyword>
<evidence type="ECO:0000256" key="5">
    <source>
        <dbReference type="ARBA" id="ARBA00022448"/>
    </source>
</evidence>
<protein>
    <recommendedName>
        <fullName evidence="4">Outer-membrane lipoprotein LolB</fullName>
    </recommendedName>
</protein>
<keyword evidence="8" id="KW-0472">Membrane</keyword>
<feature type="signal peptide" evidence="13">
    <location>
        <begin position="1"/>
        <end position="19"/>
    </location>
</feature>